<dbReference type="AlphaFoldDB" id="A0A853EWZ3"/>
<dbReference type="SMART" id="SM00507">
    <property type="entry name" value="HNHc"/>
    <property type="match status" value="1"/>
</dbReference>
<feature type="region of interest" description="Disordered" evidence="2">
    <location>
        <begin position="405"/>
        <end position="433"/>
    </location>
</feature>
<evidence type="ECO:0000256" key="2">
    <source>
        <dbReference type="SAM" id="MobiDB-lite"/>
    </source>
</evidence>
<feature type="region of interest" description="Disordered" evidence="2">
    <location>
        <begin position="245"/>
        <end position="275"/>
    </location>
</feature>
<dbReference type="Gene3D" id="1.10.30.50">
    <property type="match status" value="1"/>
</dbReference>
<evidence type="ECO:0000313" key="5">
    <source>
        <dbReference type="Proteomes" id="UP000561011"/>
    </source>
</evidence>
<dbReference type="Proteomes" id="UP000561011">
    <property type="component" value="Unassembled WGS sequence"/>
</dbReference>
<organism evidence="4 5">
    <name type="scientific">Sanguibacter inulinus</name>
    <dbReference type="NCBI Taxonomy" id="60922"/>
    <lineage>
        <taxon>Bacteria</taxon>
        <taxon>Bacillati</taxon>
        <taxon>Actinomycetota</taxon>
        <taxon>Actinomycetes</taxon>
        <taxon>Micrococcales</taxon>
        <taxon>Sanguibacteraceae</taxon>
        <taxon>Sanguibacter</taxon>
    </lineage>
</organism>
<name>A0A853EWZ3_9MICO</name>
<dbReference type="EMBL" id="JACBYE010000053">
    <property type="protein sequence ID" value="NYS95059.1"/>
    <property type="molecule type" value="Genomic_DNA"/>
</dbReference>
<dbReference type="CDD" id="cd00085">
    <property type="entry name" value="HNHc"/>
    <property type="match status" value="1"/>
</dbReference>
<dbReference type="InterPro" id="IPR003870">
    <property type="entry name" value="DUF222"/>
</dbReference>
<dbReference type="GO" id="GO:0003676">
    <property type="term" value="F:nucleic acid binding"/>
    <property type="evidence" value="ECO:0007669"/>
    <property type="project" value="InterPro"/>
</dbReference>
<evidence type="ECO:0000259" key="3">
    <source>
        <dbReference type="SMART" id="SM00507"/>
    </source>
</evidence>
<dbReference type="RefSeq" id="WP_179914289.1">
    <property type="nucleotide sequence ID" value="NZ_JACBYE010000053.1"/>
</dbReference>
<accession>A0A853EWZ3</accession>
<feature type="domain" description="HNH nuclease" evidence="3">
    <location>
        <begin position="350"/>
        <end position="402"/>
    </location>
</feature>
<feature type="compositionally biased region" description="Basic and acidic residues" evidence="2">
    <location>
        <begin position="254"/>
        <end position="263"/>
    </location>
</feature>
<proteinExistence type="inferred from homology"/>
<dbReference type="GO" id="GO:0008270">
    <property type="term" value="F:zinc ion binding"/>
    <property type="evidence" value="ECO:0007669"/>
    <property type="project" value="InterPro"/>
</dbReference>
<dbReference type="Pfam" id="PF02720">
    <property type="entry name" value="DUF222"/>
    <property type="match status" value="1"/>
</dbReference>
<dbReference type="GO" id="GO:0004519">
    <property type="term" value="F:endonuclease activity"/>
    <property type="evidence" value="ECO:0007669"/>
    <property type="project" value="InterPro"/>
</dbReference>
<dbReference type="Pfam" id="PF01844">
    <property type="entry name" value="HNH"/>
    <property type="match status" value="1"/>
</dbReference>
<keyword evidence="5" id="KW-1185">Reference proteome</keyword>
<comment type="similarity">
    <text evidence="1">Belongs to the Rv1128c/1148c/1588c/1702c/1945/3466 family.</text>
</comment>
<gene>
    <name evidence="4" type="ORF">HZZ10_16195</name>
</gene>
<protein>
    <submittedName>
        <fullName evidence="4">DUF222 domain-containing protein</fullName>
    </submittedName>
</protein>
<dbReference type="InterPro" id="IPR002711">
    <property type="entry name" value="HNH"/>
</dbReference>
<comment type="caution">
    <text evidence="4">The sequence shown here is derived from an EMBL/GenBank/DDBJ whole genome shotgun (WGS) entry which is preliminary data.</text>
</comment>
<evidence type="ECO:0000256" key="1">
    <source>
        <dbReference type="ARBA" id="ARBA00023450"/>
    </source>
</evidence>
<dbReference type="InterPro" id="IPR003615">
    <property type="entry name" value="HNH_nuc"/>
</dbReference>
<sequence>MSYAEADEFLGVLLDAVVAADRELAVVAARRAELVDQVRKWSRDSVDALARARGKSRGSMDDHMIAARSTTAELACALRVPEGAVMALLVESEALVHELPATMTALRDGALSYRHAQVVMSATAALDEAPRLTLDAMLAERATTTTVANLSRVARRARERHDPRPLVDRHTAALVERHVELEVARDGMAWLHQLLPAVQASAIFHRLSDLAAACQGPDEPRTLAQLRADACVELLLDDDARSATTADSVWSTRTEADTTRPARSEPGVSHPGSLSVSMRGIRPVVAVTVPVMTLLGRSDEPGDLAGYGPIDAMTARHLAAHAPSFLRLLTHPETGAVLSVGRDRYTVPADLRSWLKIRDETCRFPGCSRRAERCDVDHVEDWAHGGTTSHDNLIHLCRKHHRLKHTSRWRPRTGGAAAGRGRSGGSTVSWDAPSGRSYVDHAAVCLQTPRRDTGETTSPVVGLSRHAGAAMAAAPSITGGSTFDGPPPF</sequence>
<reference evidence="4 5" key="1">
    <citation type="submission" date="2020-07" db="EMBL/GenBank/DDBJ databases">
        <title>MOT database genomes.</title>
        <authorList>
            <person name="Joseph S."/>
            <person name="Aduse-Opoku J."/>
            <person name="Hashim A."/>
            <person name="Wade W."/>
            <person name="Curtis M."/>
        </authorList>
    </citation>
    <scope>NUCLEOTIDE SEQUENCE [LARGE SCALE GENOMIC DNA]</scope>
    <source>
        <strain evidence="4 5">DSM 100099</strain>
    </source>
</reference>
<evidence type="ECO:0000313" key="4">
    <source>
        <dbReference type="EMBL" id="NYS95059.1"/>
    </source>
</evidence>